<name>G2YBC1_BOTF4</name>
<dbReference type="Proteomes" id="UP000008177">
    <property type="component" value="Unplaced contigs"/>
</dbReference>
<dbReference type="HOGENOM" id="CLU_2003561_0_0_1"/>
<organism evidence="2 3">
    <name type="scientific">Botryotinia fuckeliana (strain T4)</name>
    <name type="common">Noble rot fungus</name>
    <name type="synonym">Botrytis cinerea</name>
    <dbReference type="NCBI Taxonomy" id="999810"/>
    <lineage>
        <taxon>Eukaryota</taxon>
        <taxon>Fungi</taxon>
        <taxon>Dikarya</taxon>
        <taxon>Ascomycota</taxon>
        <taxon>Pezizomycotina</taxon>
        <taxon>Leotiomycetes</taxon>
        <taxon>Helotiales</taxon>
        <taxon>Sclerotiniaceae</taxon>
        <taxon>Botrytis</taxon>
    </lineage>
</organism>
<protein>
    <submittedName>
        <fullName evidence="2">Uncharacterized protein</fullName>
    </submittedName>
</protein>
<feature type="region of interest" description="Disordered" evidence="1">
    <location>
        <begin position="67"/>
        <end position="89"/>
    </location>
</feature>
<evidence type="ECO:0000256" key="1">
    <source>
        <dbReference type="SAM" id="MobiDB-lite"/>
    </source>
</evidence>
<proteinExistence type="predicted"/>
<evidence type="ECO:0000313" key="2">
    <source>
        <dbReference type="EMBL" id="CCD34512.1"/>
    </source>
</evidence>
<accession>G2YBC1</accession>
<dbReference type="AlphaFoldDB" id="G2YBC1"/>
<dbReference type="EMBL" id="FQ790311">
    <property type="protein sequence ID" value="CCD34512.1"/>
    <property type="molecule type" value="Genomic_DNA"/>
</dbReference>
<gene>
    <name evidence="2" type="ORF">BofuT4_P102130.1</name>
</gene>
<sequence>MNLTSEARLTRKSLPFDFNDEKTINISGIPSLSTSDILPFTRFGFPTKAIEFGSEFESCITEKGSFTNSGSFRGEEDSPNRFRGESTLPQDQSLFRPGFLSQKITQYEMDQSDHIDTFSAKLKA</sequence>
<reference evidence="3" key="1">
    <citation type="journal article" date="2011" name="PLoS Genet.">
        <title>Genomic analysis of the necrotrophic fungal pathogens Sclerotinia sclerotiorum and Botrytis cinerea.</title>
        <authorList>
            <person name="Amselem J."/>
            <person name="Cuomo C.A."/>
            <person name="van Kan J.A."/>
            <person name="Viaud M."/>
            <person name="Benito E.P."/>
            <person name="Couloux A."/>
            <person name="Coutinho P.M."/>
            <person name="de Vries R.P."/>
            <person name="Dyer P.S."/>
            <person name="Fillinger S."/>
            <person name="Fournier E."/>
            <person name="Gout L."/>
            <person name="Hahn M."/>
            <person name="Kohn L."/>
            <person name="Lapalu N."/>
            <person name="Plummer K.M."/>
            <person name="Pradier J.M."/>
            <person name="Quevillon E."/>
            <person name="Sharon A."/>
            <person name="Simon A."/>
            <person name="ten Have A."/>
            <person name="Tudzynski B."/>
            <person name="Tudzynski P."/>
            <person name="Wincker P."/>
            <person name="Andrew M."/>
            <person name="Anthouard V."/>
            <person name="Beever R.E."/>
            <person name="Beffa R."/>
            <person name="Benoit I."/>
            <person name="Bouzid O."/>
            <person name="Brault B."/>
            <person name="Chen Z."/>
            <person name="Choquer M."/>
            <person name="Collemare J."/>
            <person name="Cotton P."/>
            <person name="Danchin E.G."/>
            <person name="Da Silva C."/>
            <person name="Gautier A."/>
            <person name="Giraud C."/>
            <person name="Giraud T."/>
            <person name="Gonzalez C."/>
            <person name="Grossetete S."/>
            <person name="Guldener U."/>
            <person name="Henrissat B."/>
            <person name="Howlett B.J."/>
            <person name="Kodira C."/>
            <person name="Kretschmer M."/>
            <person name="Lappartient A."/>
            <person name="Leroch M."/>
            <person name="Levis C."/>
            <person name="Mauceli E."/>
            <person name="Neuveglise C."/>
            <person name="Oeser B."/>
            <person name="Pearson M."/>
            <person name="Poulain J."/>
            <person name="Poussereau N."/>
            <person name="Quesneville H."/>
            <person name="Rascle C."/>
            <person name="Schumacher J."/>
            <person name="Segurens B."/>
            <person name="Sexton A."/>
            <person name="Silva E."/>
            <person name="Sirven C."/>
            <person name="Soanes D.M."/>
            <person name="Talbot N.J."/>
            <person name="Templeton M."/>
            <person name="Yandava C."/>
            <person name="Yarden O."/>
            <person name="Zeng Q."/>
            <person name="Rollins J.A."/>
            <person name="Lebrun M.H."/>
            <person name="Dickman M."/>
        </authorList>
    </citation>
    <scope>NUCLEOTIDE SEQUENCE [LARGE SCALE GENOMIC DNA]</scope>
    <source>
        <strain evidence="3">T4</strain>
    </source>
</reference>
<dbReference type="InParanoid" id="G2YBC1"/>
<feature type="compositionally biased region" description="Basic and acidic residues" evidence="1">
    <location>
        <begin position="73"/>
        <end position="84"/>
    </location>
</feature>
<evidence type="ECO:0000313" key="3">
    <source>
        <dbReference type="Proteomes" id="UP000008177"/>
    </source>
</evidence>